<evidence type="ECO:0000256" key="1">
    <source>
        <dbReference type="SAM" id="Phobius"/>
    </source>
</evidence>
<comment type="caution">
    <text evidence="2">The sequence shown here is derived from an EMBL/GenBank/DDBJ whole genome shotgun (WGS) entry which is preliminary data.</text>
</comment>
<protein>
    <recommendedName>
        <fullName evidence="4">TNase-like domain-containing protein</fullName>
    </recommendedName>
</protein>
<evidence type="ECO:0000313" key="3">
    <source>
        <dbReference type="Proteomes" id="UP000189670"/>
    </source>
</evidence>
<dbReference type="EMBL" id="ATBP01000003">
    <property type="protein sequence ID" value="ETR74582.1"/>
    <property type="molecule type" value="Genomic_DNA"/>
</dbReference>
<accession>A0A1V1PI47</accession>
<keyword evidence="1" id="KW-1133">Transmembrane helix</keyword>
<evidence type="ECO:0008006" key="4">
    <source>
        <dbReference type="Google" id="ProtNLM"/>
    </source>
</evidence>
<evidence type="ECO:0000313" key="2">
    <source>
        <dbReference type="EMBL" id="ETR74582.1"/>
    </source>
</evidence>
<dbReference type="InterPro" id="IPR035437">
    <property type="entry name" value="SNase_OB-fold_sf"/>
</dbReference>
<dbReference type="SUPFAM" id="SSF50199">
    <property type="entry name" value="Staphylococcal nuclease"/>
    <property type="match status" value="1"/>
</dbReference>
<keyword evidence="1" id="KW-0812">Transmembrane</keyword>
<feature type="transmembrane region" description="Helical" evidence="1">
    <location>
        <begin position="25"/>
        <end position="42"/>
    </location>
</feature>
<dbReference type="Proteomes" id="UP000189670">
    <property type="component" value="Unassembled WGS sequence"/>
</dbReference>
<reference evidence="3" key="1">
    <citation type="submission" date="2012-11" db="EMBL/GenBank/DDBJ databases">
        <authorList>
            <person name="Lucero-Rivera Y.E."/>
            <person name="Tovar-Ramirez D."/>
        </authorList>
    </citation>
    <scope>NUCLEOTIDE SEQUENCE [LARGE SCALE GENOMIC DNA]</scope>
    <source>
        <strain evidence="3">Araruama</strain>
    </source>
</reference>
<dbReference type="AlphaFoldDB" id="A0A1V1PI47"/>
<dbReference type="Gene3D" id="2.40.50.90">
    <property type="match status" value="1"/>
</dbReference>
<name>A0A1V1PI47_9BACT</name>
<gene>
    <name evidence="2" type="ORF">OMM_06252</name>
</gene>
<proteinExistence type="predicted"/>
<organism evidence="2 3">
    <name type="scientific">Candidatus Magnetoglobus multicellularis str. Araruama</name>
    <dbReference type="NCBI Taxonomy" id="890399"/>
    <lineage>
        <taxon>Bacteria</taxon>
        <taxon>Pseudomonadati</taxon>
        <taxon>Thermodesulfobacteriota</taxon>
        <taxon>Desulfobacteria</taxon>
        <taxon>Desulfobacterales</taxon>
        <taxon>Desulfobacteraceae</taxon>
        <taxon>Candidatus Magnetoglobus</taxon>
    </lineage>
</organism>
<sequence>MLVFPPIPGNIILKLNNSLNIKNKHYLLFALIIFLPVTIVSLKSCQATSRFSARCVKVYNGECIIARIDGHWFQNRIKLRLYKVQCPDRETISGQKARHYVKSMIYGQIIDVQIIRRRFWGWSEAMIYFNNICLNEAMIEKNWGPSEQP</sequence>
<keyword evidence="1" id="KW-0472">Membrane</keyword>